<organism evidence="1 2">
    <name type="scientific">Urochloa decumbens</name>
    <dbReference type="NCBI Taxonomy" id="240449"/>
    <lineage>
        <taxon>Eukaryota</taxon>
        <taxon>Viridiplantae</taxon>
        <taxon>Streptophyta</taxon>
        <taxon>Embryophyta</taxon>
        <taxon>Tracheophyta</taxon>
        <taxon>Spermatophyta</taxon>
        <taxon>Magnoliopsida</taxon>
        <taxon>Liliopsida</taxon>
        <taxon>Poales</taxon>
        <taxon>Poaceae</taxon>
        <taxon>PACMAD clade</taxon>
        <taxon>Panicoideae</taxon>
        <taxon>Panicodae</taxon>
        <taxon>Paniceae</taxon>
        <taxon>Melinidinae</taxon>
        <taxon>Urochloa</taxon>
    </lineage>
</organism>
<evidence type="ECO:0000313" key="2">
    <source>
        <dbReference type="Proteomes" id="UP001497457"/>
    </source>
</evidence>
<keyword evidence="2" id="KW-1185">Reference proteome</keyword>
<proteinExistence type="predicted"/>
<name>A0ABC9D8Q4_9POAL</name>
<dbReference type="Proteomes" id="UP001497457">
    <property type="component" value="Chromosome 31b"/>
</dbReference>
<sequence>MNHMSRGHEKAWFNLHAGRFDISAETEHEIPKLVKAPLINPHGKYRSMLVVWAAVSPNGAESLSVASVLSADGSRETRVSHRKRLS</sequence>
<protein>
    <submittedName>
        <fullName evidence="1">Uncharacterized protein</fullName>
    </submittedName>
</protein>
<evidence type="ECO:0000313" key="1">
    <source>
        <dbReference type="EMBL" id="CAL5033319.1"/>
    </source>
</evidence>
<gene>
    <name evidence="1" type="ORF">URODEC1_LOCUS82628</name>
</gene>
<reference evidence="1" key="1">
    <citation type="submission" date="2024-10" db="EMBL/GenBank/DDBJ databases">
        <authorList>
            <person name="Ryan C."/>
        </authorList>
    </citation>
    <scope>NUCLEOTIDE SEQUENCE [LARGE SCALE GENOMIC DNA]</scope>
</reference>
<dbReference type="EMBL" id="OZ075141">
    <property type="protein sequence ID" value="CAL5033319.1"/>
    <property type="molecule type" value="Genomic_DNA"/>
</dbReference>
<accession>A0ABC9D8Q4</accession>
<dbReference type="AlphaFoldDB" id="A0ABC9D8Q4"/>